<comment type="caution">
    <text evidence="2">The sequence shown here is derived from an EMBL/GenBank/DDBJ whole genome shotgun (WGS) entry which is preliminary data.</text>
</comment>
<evidence type="ECO:0000313" key="2">
    <source>
        <dbReference type="EMBL" id="MQL71096.1"/>
    </source>
</evidence>
<reference evidence="2" key="1">
    <citation type="submission" date="2017-07" db="EMBL/GenBank/DDBJ databases">
        <title>Taro Niue Genome Assembly and Annotation.</title>
        <authorList>
            <person name="Atibalentja N."/>
            <person name="Keating K."/>
            <person name="Fields C.J."/>
        </authorList>
    </citation>
    <scope>NUCLEOTIDE SEQUENCE</scope>
    <source>
        <strain evidence="2">Niue_2</strain>
        <tissue evidence="2">Leaf</tissue>
    </source>
</reference>
<evidence type="ECO:0000259" key="1">
    <source>
        <dbReference type="Pfam" id="PF10536"/>
    </source>
</evidence>
<dbReference type="EMBL" id="NMUH01000088">
    <property type="protein sequence ID" value="MQL71096.1"/>
    <property type="molecule type" value="Genomic_DNA"/>
</dbReference>
<feature type="domain" description="Aminotransferase-like plant mobile" evidence="1">
    <location>
        <begin position="61"/>
        <end position="104"/>
    </location>
</feature>
<dbReference type="Pfam" id="PF10536">
    <property type="entry name" value="PMD"/>
    <property type="match status" value="1"/>
</dbReference>
<proteinExistence type="predicted"/>
<dbReference type="Proteomes" id="UP000652761">
    <property type="component" value="Unassembled WGS sequence"/>
</dbReference>
<organism evidence="2 3">
    <name type="scientific">Colocasia esculenta</name>
    <name type="common">Wild taro</name>
    <name type="synonym">Arum esculentum</name>
    <dbReference type="NCBI Taxonomy" id="4460"/>
    <lineage>
        <taxon>Eukaryota</taxon>
        <taxon>Viridiplantae</taxon>
        <taxon>Streptophyta</taxon>
        <taxon>Embryophyta</taxon>
        <taxon>Tracheophyta</taxon>
        <taxon>Spermatophyta</taxon>
        <taxon>Magnoliopsida</taxon>
        <taxon>Liliopsida</taxon>
        <taxon>Araceae</taxon>
        <taxon>Aroideae</taxon>
        <taxon>Colocasieae</taxon>
        <taxon>Colocasia</taxon>
    </lineage>
</organism>
<accession>A0A843TLJ4</accession>
<protein>
    <recommendedName>
        <fullName evidence="1">Aminotransferase-like plant mobile domain-containing protein</fullName>
    </recommendedName>
</protein>
<evidence type="ECO:0000313" key="3">
    <source>
        <dbReference type="Proteomes" id="UP000652761"/>
    </source>
</evidence>
<name>A0A843TLJ4_COLES</name>
<sequence>MNRNYSALAEDISAYSSPKAARETYADLKQLSAIPGHIYTRSELQEWGLSTVFVLAKNYNKLVHVWESVTAMVELWHPQTNSFIFPEFEATILLEELEIMLGLPC</sequence>
<dbReference type="AlphaFoldDB" id="A0A843TLJ4"/>
<keyword evidence="3" id="KW-1185">Reference proteome</keyword>
<gene>
    <name evidence="2" type="ORF">Taro_003422</name>
</gene>
<dbReference type="InterPro" id="IPR019557">
    <property type="entry name" value="AminoTfrase-like_pln_mobile"/>
</dbReference>